<organism evidence="11 12">
    <name type="scientific">Entomortierella parvispora</name>
    <dbReference type="NCBI Taxonomy" id="205924"/>
    <lineage>
        <taxon>Eukaryota</taxon>
        <taxon>Fungi</taxon>
        <taxon>Fungi incertae sedis</taxon>
        <taxon>Mucoromycota</taxon>
        <taxon>Mortierellomycotina</taxon>
        <taxon>Mortierellomycetes</taxon>
        <taxon>Mortierellales</taxon>
        <taxon>Mortierellaceae</taxon>
        <taxon>Entomortierella</taxon>
    </lineage>
</organism>
<dbReference type="PROSITE" id="PS50178">
    <property type="entry name" value="ZF_FYVE"/>
    <property type="match status" value="1"/>
</dbReference>
<feature type="region of interest" description="Disordered" evidence="8">
    <location>
        <begin position="696"/>
        <end position="727"/>
    </location>
</feature>
<reference evidence="11" key="2">
    <citation type="journal article" date="2022" name="Microbiol. Resour. Announc.">
        <title>Whole-Genome Sequence of Entomortierella parvispora E1425, a Mucoromycotan Fungus Associated with Burkholderiaceae-Related Endosymbiotic Bacteria.</title>
        <authorList>
            <person name="Herlambang A."/>
            <person name="Guo Y."/>
            <person name="Takashima Y."/>
            <person name="Narisawa K."/>
            <person name="Ohta H."/>
            <person name="Nishizawa T."/>
        </authorList>
    </citation>
    <scope>NUCLEOTIDE SEQUENCE</scope>
    <source>
        <strain evidence="11">E1425</strain>
    </source>
</reference>
<dbReference type="OrthoDB" id="660555at2759"/>
<accession>A0A9P3HAT6</accession>
<dbReference type="PROSITE" id="PS50089">
    <property type="entry name" value="ZF_RING_2"/>
    <property type="match status" value="1"/>
</dbReference>
<evidence type="ECO:0000259" key="10">
    <source>
        <dbReference type="PROSITE" id="PS50178"/>
    </source>
</evidence>
<dbReference type="CDD" id="cd16489">
    <property type="entry name" value="mRING-CH-C4HC2H_ZNRF"/>
    <property type="match status" value="1"/>
</dbReference>
<dbReference type="InterPro" id="IPR036181">
    <property type="entry name" value="MIT_dom_sf"/>
</dbReference>
<dbReference type="Gene3D" id="1.25.40.20">
    <property type="entry name" value="Ankyrin repeat-containing domain"/>
    <property type="match status" value="2"/>
</dbReference>
<dbReference type="Proteomes" id="UP000827284">
    <property type="component" value="Unassembled WGS sequence"/>
</dbReference>
<feature type="compositionally biased region" description="Polar residues" evidence="8">
    <location>
        <begin position="48"/>
        <end position="71"/>
    </location>
</feature>
<name>A0A9P3HAT6_9FUNG</name>
<feature type="region of interest" description="Disordered" evidence="8">
    <location>
        <begin position="560"/>
        <end position="597"/>
    </location>
</feature>
<feature type="compositionally biased region" description="Polar residues" evidence="8">
    <location>
        <begin position="80"/>
        <end position="92"/>
    </location>
</feature>
<feature type="compositionally biased region" description="Low complexity" evidence="8">
    <location>
        <begin position="568"/>
        <end position="579"/>
    </location>
</feature>
<dbReference type="Pfam" id="PF01363">
    <property type="entry name" value="FYVE"/>
    <property type="match status" value="1"/>
</dbReference>
<feature type="compositionally biased region" description="Low complexity" evidence="8">
    <location>
        <begin position="1027"/>
        <end position="1037"/>
    </location>
</feature>
<feature type="region of interest" description="Disordered" evidence="8">
    <location>
        <begin position="42"/>
        <end position="92"/>
    </location>
</feature>
<dbReference type="Pfam" id="PF13639">
    <property type="entry name" value="zf-RING_2"/>
    <property type="match status" value="1"/>
</dbReference>
<feature type="compositionally biased region" description="Polar residues" evidence="8">
    <location>
        <begin position="814"/>
        <end position="837"/>
    </location>
</feature>
<sequence length="1156" mass="124845">MIAAVVSPGAIPDFVHPPVPGESHDLYGDSHLDTIKLPPAAILEQPRTRTGNSSDPLTPQDDNGAHSSHSSAHPFDTADPTGNESGHQHNSGASIVAGANVSEGSSEDTSWSRLLEATVSGNAGQVQEILVMAPELRESIDNLSSATGMNPLHFAASRGHEEIVRIMIDQAGAGVDVQDREGETALLKASYSGWFSIVCFLLKRGANVHQRDKDGWTALHNASSRGYVDIAQVLLEKGEADINARSKMGHTPLINAASKGDIDMSLYFLNHARANPLLKNSFAEAAYDVAAANSVAHLCDILQSSERQWWKAEHTPDQIFDPLSFHNTVLMAVYENQRATGSFPLSLMAPKFSANALTQQDIGGPWSLPNGRPSTKEDVHLPLVPVQGQFSSRSNMQRGWFWLTEWVIDLADPNVDSEGWQYGKSFTDSTQLWTSVAPSSGGNWVRRRKWIRVMKRRMDMISPSEEDAFSSEDLQELAGNYMKRSNLALRPEDLFADREQELARYRQAIQILLRGIKVDKDPASKTAATALVNDYLEHAEKLTESIRLQSSLLEDTDQLDIPRLKAASPSPQGSSGSSSELRSLTLQKSRPSDVDTNEGMNVTLAHEAGTNEASSEGNLASAQNNIDAGVEVEGETEEVSPATADIADHPLPEESHEAELQDSVAPVGEELQDIGTQDTADHSDLSAPMSGLELAPTEEVEAPEASGEHGESANIPIPSTSQGAPEVAVISASPAGAQADPFPLARLSRISRSPPTNTASQRVEAQVAQPAETEFSAQMTVDAQPSQSYSNNTNGSSTDAVRAPALQGRADARFSSSPVESQVPTFQQQPSSTNNIPPAQDRGFSNRAQSMQSSSNQHHQLGPLADARWEQDHKAIECRECHRKFSLWLRRHHCRRCGHVVCDRCSSHRATLHPSMVVYDPTSSDAYINHQTLSRRGTLQSYRVCDSCYGHLGPARSNSLGSTSGSSSAAAQSASSSTQIQHHRSHRGHTSQQYGGGHASSAPSGHNMDGSMGVYLQSGGYSQEFQSHSSSRSSSSSNLHPSPMVRNASSSSLMAECPVCGAVLAGMEGGKAAQEAHVQDCLEGKPGQGSGPINNVRYIVYKLPADSPLIDQECAICFEEFVAGRTVARLNCLCTYHRHCIHSWLQHGKACPVHYR</sequence>
<feature type="compositionally biased region" description="Polar residues" evidence="8">
    <location>
        <begin position="775"/>
        <end position="799"/>
    </location>
</feature>
<dbReference type="SMART" id="SM00064">
    <property type="entry name" value="FYVE"/>
    <property type="match status" value="1"/>
</dbReference>
<evidence type="ECO:0000256" key="7">
    <source>
        <dbReference type="PROSITE-ProRule" id="PRU00175"/>
    </source>
</evidence>
<dbReference type="PRINTS" id="PR01415">
    <property type="entry name" value="ANKYRIN"/>
</dbReference>
<dbReference type="Gene3D" id="1.20.58.80">
    <property type="entry name" value="Phosphotransferase system, lactose/cellobiose-type IIA subunit"/>
    <property type="match status" value="1"/>
</dbReference>
<feature type="region of interest" description="Disordered" evidence="8">
    <location>
        <begin position="959"/>
        <end position="1047"/>
    </location>
</feature>
<feature type="repeat" description="ANK" evidence="6">
    <location>
        <begin position="214"/>
        <end position="238"/>
    </location>
</feature>
<dbReference type="PANTHER" id="PTHR24171">
    <property type="entry name" value="ANKYRIN REPEAT DOMAIN-CONTAINING PROTEIN 39-RELATED"/>
    <property type="match status" value="1"/>
</dbReference>
<proteinExistence type="predicted"/>
<comment type="caution">
    <text evidence="11">The sequence shown here is derived from an EMBL/GenBank/DDBJ whole genome shotgun (WGS) entry which is preliminary data.</text>
</comment>
<dbReference type="SMART" id="SM00248">
    <property type="entry name" value="ANK"/>
    <property type="match status" value="4"/>
</dbReference>
<dbReference type="SUPFAM" id="SSF57903">
    <property type="entry name" value="FYVE/PHD zinc finger"/>
    <property type="match status" value="1"/>
</dbReference>
<evidence type="ECO:0000256" key="3">
    <source>
        <dbReference type="ARBA" id="ARBA00022771"/>
    </source>
</evidence>
<feature type="compositionally biased region" description="Low complexity" evidence="8">
    <location>
        <begin position="961"/>
        <end position="979"/>
    </location>
</feature>
<dbReference type="AlphaFoldDB" id="A0A9P3HAT6"/>
<dbReference type="EMBL" id="BQFW01000007">
    <property type="protein sequence ID" value="GJJ73115.1"/>
    <property type="molecule type" value="Genomic_DNA"/>
</dbReference>
<keyword evidence="1" id="KW-0479">Metal-binding</keyword>
<feature type="domain" description="FYVE-type" evidence="10">
    <location>
        <begin position="872"/>
        <end position="953"/>
    </location>
</feature>
<dbReference type="Gene3D" id="3.30.40.10">
    <property type="entry name" value="Zinc/RING finger domain, C3HC4 (zinc finger)"/>
    <property type="match status" value="2"/>
</dbReference>
<evidence type="ECO:0000256" key="6">
    <source>
        <dbReference type="PROSITE-ProRule" id="PRU00023"/>
    </source>
</evidence>
<evidence type="ECO:0000256" key="1">
    <source>
        <dbReference type="ARBA" id="ARBA00022723"/>
    </source>
</evidence>
<dbReference type="GO" id="GO:0008270">
    <property type="term" value="F:zinc ion binding"/>
    <property type="evidence" value="ECO:0007669"/>
    <property type="project" value="UniProtKB-KW"/>
</dbReference>
<dbReference type="PROSITE" id="PS50088">
    <property type="entry name" value="ANK_REPEAT"/>
    <property type="match status" value="3"/>
</dbReference>
<dbReference type="InterPro" id="IPR013083">
    <property type="entry name" value="Znf_RING/FYVE/PHD"/>
</dbReference>
<dbReference type="SUPFAM" id="SSF57850">
    <property type="entry name" value="RING/U-box"/>
    <property type="match status" value="1"/>
</dbReference>
<gene>
    <name evidence="11" type="ORF">EMPS_05473</name>
</gene>
<feature type="compositionally biased region" description="Polar residues" evidence="8">
    <location>
        <begin position="750"/>
        <end position="763"/>
    </location>
</feature>
<keyword evidence="5 6" id="KW-0040">ANK repeat</keyword>
<evidence type="ECO:0000256" key="5">
    <source>
        <dbReference type="ARBA" id="ARBA00023043"/>
    </source>
</evidence>
<keyword evidence="12" id="KW-1185">Reference proteome</keyword>
<dbReference type="SUPFAM" id="SSF116846">
    <property type="entry name" value="MIT domain"/>
    <property type="match status" value="1"/>
</dbReference>
<dbReference type="PROSITE" id="PS50297">
    <property type="entry name" value="ANK_REP_REGION"/>
    <property type="match status" value="3"/>
</dbReference>
<evidence type="ECO:0000259" key="9">
    <source>
        <dbReference type="PROSITE" id="PS50089"/>
    </source>
</evidence>
<feature type="repeat" description="ANK" evidence="6">
    <location>
        <begin position="147"/>
        <end position="180"/>
    </location>
</feature>
<dbReference type="InterPro" id="IPR000306">
    <property type="entry name" value="Znf_FYVE"/>
</dbReference>
<keyword evidence="3 7" id="KW-0863">Zinc-finger</keyword>
<keyword evidence="4" id="KW-0862">Zinc</keyword>
<feature type="region of interest" description="Disordered" evidence="8">
    <location>
        <begin position="748"/>
        <end position="861"/>
    </location>
</feature>
<dbReference type="CDD" id="cd00065">
    <property type="entry name" value="FYVE_like_SF"/>
    <property type="match status" value="1"/>
</dbReference>
<reference evidence="11" key="1">
    <citation type="submission" date="2021-11" db="EMBL/GenBank/DDBJ databases">
        <authorList>
            <person name="Herlambang A."/>
            <person name="Guo Y."/>
            <person name="Takashima Y."/>
            <person name="Nishizawa T."/>
        </authorList>
    </citation>
    <scope>NUCLEOTIDE SEQUENCE</scope>
    <source>
        <strain evidence="11">E1425</strain>
    </source>
</reference>
<dbReference type="PANTHER" id="PTHR24171:SF8">
    <property type="entry name" value="BRCA1-ASSOCIATED RING DOMAIN PROTEIN 1"/>
    <property type="match status" value="1"/>
</dbReference>
<dbReference type="InterPro" id="IPR017455">
    <property type="entry name" value="Znf_FYVE-rel"/>
</dbReference>
<dbReference type="InterPro" id="IPR011011">
    <property type="entry name" value="Znf_FYVE_PHD"/>
</dbReference>
<feature type="domain" description="RING-type" evidence="9">
    <location>
        <begin position="1114"/>
        <end position="1154"/>
    </location>
</feature>
<dbReference type="SUPFAM" id="SSF48403">
    <property type="entry name" value="Ankyrin repeat"/>
    <property type="match status" value="1"/>
</dbReference>
<feature type="compositionally biased region" description="Polar residues" evidence="8">
    <location>
        <begin position="580"/>
        <end position="589"/>
    </location>
</feature>
<dbReference type="InterPro" id="IPR036770">
    <property type="entry name" value="Ankyrin_rpt-contain_sf"/>
</dbReference>
<dbReference type="Pfam" id="PF12796">
    <property type="entry name" value="Ank_2"/>
    <property type="match status" value="1"/>
</dbReference>
<dbReference type="InterPro" id="IPR002110">
    <property type="entry name" value="Ankyrin_rpt"/>
</dbReference>
<evidence type="ECO:0000256" key="8">
    <source>
        <dbReference type="SAM" id="MobiDB-lite"/>
    </source>
</evidence>
<evidence type="ECO:0000313" key="12">
    <source>
        <dbReference type="Proteomes" id="UP000827284"/>
    </source>
</evidence>
<feature type="repeat" description="ANK" evidence="6">
    <location>
        <begin position="181"/>
        <end position="213"/>
    </location>
</feature>
<dbReference type="InterPro" id="IPR001841">
    <property type="entry name" value="Znf_RING"/>
</dbReference>
<evidence type="ECO:0000256" key="2">
    <source>
        <dbReference type="ARBA" id="ARBA00022737"/>
    </source>
</evidence>
<dbReference type="Pfam" id="PF00023">
    <property type="entry name" value="Ank"/>
    <property type="match status" value="1"/>
</dbReference>
<evidence type="ECO:0000313" key="11">
    <source>
        <dbReference type="EMBL" id="GJJ73115.1"/>
    </source>
</evidence>
<feature type="compositionally biased region" description="Low complexity" evidence="8">
    <location>
        <begin position="849"/>
        <end position="860"/>
    </location>
</feature>
<protein>
    <submittedName>
        <fullName evidence="11">Uncharacterized protein</fullName>
    </submittedName>
</protein>
<evidence type="ECO:0000256" key="4">
    <source>
        <dbReference type="ARBA" id="ARBA00022833"/>
    </source>
</evidence>
<keyword evidence="2" id="KW-0677">Repeat</keyword>